<evidence type="ECO:0000259" key="2">
    <source>
        <dbReference type="PROSITE" id="PS51202"/>
    </source>
</evidence>
<dbReference type="InterPro" id="IPR003148">
    <property type="entry name" value="RCK_N"/>
</dbReference>
<dbReference type="PROSITE" id="PS51202">
    <property type="entry name" value="RCK_C"/>
    <property type="match status" value="1"/>
</dbReference>
<dbReference type="InterPro" id="IPR050721">
    <property type="entry name" value="Trk_Ktr_HKT_K-transport"/>
</dbReference>
<dbReference type="Pfam" id="PF02254">
    <property type="entry name" value="TrkA_N"/>
    <property type="match status" value="1"/>
</dbReference>
<name>A0ABS2PU86_9STRE</name>
<dbReference type="InterPro" id="IPR036291">
    <property type="entry name" value="NAD(P)-bd_dom_sf"/>
</dbReference>
<gene>
    <name evidence="3" type="ORF">JOC28_001925</name>
</gene>
<dbReference type="InterPro" id="IPR036721">
    <property type="entry name" value="RCK_C_sf"/>
</dbReference>
<evidence type="ECO:0000313" key="3">
    <source>
        <dbReference type="EMBL" id="MBM7643614.1"/>
    </source>
</evidence>
<dbReference type="Pfam" id="PF02080">
    <property type="entry name" value="TrkA_C"/>
    <property type="match status" value="1"/>
</dbReference>
<reference evidence="3 4" key="1">
    <citation type="submission" date="2021-01" db="EMBL/GenBank/DDBJ databases">
        <title>Genomic Encyclopedia of Type Strains, Phase IV (KMG-IV): sequencing the most valuable type-strain genomes for metagenomic binning, comparative biology and taxonomic classification.</title>
        <authorList>
            <person name="Goeker M."/>
        </authorList>
    </citation>
    <scope>NUCLEOTIDE SEQUENCE [LARGE SCALE GENOMIC DNA]</scope>
    <source>
        <strain evidence="3 4">DSM 27382</strain>
    </source>
</reference>
<proteinExistence type="predicted"/>
<dbReference type="Proteomes" id="UP000697472">
    <property type="component" value="Unassembled WGS sequence"/>
</dbReference>
<dbReference type="Gene3D" id="3.30.70.1450">
    <property type="entry name" value="Regulator of K+ conductance, C-terminal domain"/>
    <property type="match status" value="1"/>
</dbReference>
<evidence type="ECO:0000313" key="4">
    <source>
        <dbReference type="Proteomes" id="UP000697472"/>
    </source>
</evidence>
<feature type="domain" description="RCK C-terminal" evidence="2">
    <location>
        <begin position="139"/>
        <end position="222"/>
    </location>
</feature>
<organism evidence="3 4">
    <name type="scientific">Streptococcus loxodontisalivarius</name>
    <dbReference type="NCBI Taxonomy" id="1349415"/>
    <lineage>
        <taxon>Bacteria</taxon>
        <taxon>Bacillati</taxon>
        <taxon>Bacillota</taxon>
        <taxon>Bacilli</taxon>
        <taxon>Lactobacillales</taxon>
        <taxon>Streptococcaceae</taxon>
        <taxon>Streptococcus</taxon>
    </lineage>
</organism>
<dbReference type="SUPFAM" id="SSF116726">
    <property type="entry name" value="TrkA C-terminal domain-like"/>
    <property type="match status" value="1"/>
</dbReference>
<protein>
    <submittedName>
        <fullName evidence="3">Trk system potassium uptake protein TrkA</fullName>
    </submittedName>
</protein>
<dbReference type="PROSITE" id="PS51201">
    <property type="entry name" value="RCK_N"/>
    <property type="match status" value="1"/>
</dbReference>
<dbReference type="Gene3D" id="3.40.50.720">
    <property type="entry name" value="NAD(P)-binding Rossmann-like Domain"/>
    <property type="match status" value="1"/>
</dbReference>
<accession>A0ABS2PU86</accession>
<dbReference type="PANTHER" id="PTHR43833">
    <property type="entry name" value="POTASSIUM CHANNEL PROTEIN 2-RELATED-RELATED"/>
    <property type="match status" value="1"/>
</dbReference>
<evidence type="ECO:0000259" key="1">
    <source>
        <dbReference type="PROSITE" id="PS51201"/>
    </source>
</evidence>
<comment type="caution">
    <text evidence="3">The sequence shown here is derived from an EMBL/GenBank/DDBJ whole genome shotgun (WGS) entry which is preliminary data.</text>
</comment>
<dbReference type="EMBL" id="JAFBEH010000057">
    <property type="protein sequence ID" value="MBM7643614.1"/>
    <property type="molecule type" value="Genomic_DNA"/>
</dbReference>
<feature type="domain" description="RCK N-terminal" evidence="1">
    <location>
        <begin position="1"/>
        <end position="120"/>
    </location>
</feature>
<sequence length="223" mass="24580">MSTKIIGVLGLGIFGQTVARELSTFDQDVIALDNSEQHVQEIADVVTKAAIGDITDIDFLRAAGIDQCDTVIIATGEHLEASTLALIHCKKLGVPNIIAKAKNINYEEVLYGIGADLVIMPERNTGKTVASDLLRHKISNVFHIEDDISIVEFDLPKDWIGKSLIDLNVRQKYDLNIIGIRDNRTAPLNTKVDPNLVFQEGISISAIADSRTFEKFDYLGYLK</sequence>
<dbReference type="SUPFAM" id="SSF51735">
    <property type="entry name" value="NAD(P)-binding Rossmann-fold domains"/>
    <property type="match status" value="1"/>
</dbReference>
<dbReference type="RefSeq" id="WP_205010454.1">
    <property type="nucleotide sequence ID" value="NZ_JAFBEH010000057.1"/>
</dbReference>
<dbReference type="InterPro" id="IPR006037">
    <property type="entry name" value="RCK_C"/>
</dbReference>
<dbReference type="PANTHER" id="PTHR43833:SF7">
    <property type="entry name" value="KTR SYSTEM POTASSIUM UPTAKE PROTEIN C"/>
    <property type="match status" value="1"/>
</dbReference>
<keyword evidence="4" id="KW-1185">Reference proteome</keyword>